<dbReference type="GO" id="GO:0016020">
    <property type="term" value="C:membrane"/>
    <property type="evidence" value="ECO:0007669"/>
    <property type="project" value="TreeGrafter"/>
</dbReference>
<protein>
    <submittedName>
        <fullName evidence="2">Alpha-tocopherol transfer protein</fullName>
    </submittedName>
</protein>
<accession>A0AAV4TRN0</accession>
<dbReference type="AlphaFoldDB" id="A0AAV4TRN0"/>
<dbReference type="Pfam" id="PF00650">
    <property type="entry name" value="CRAL_TRIO"/>
    <property type="match status" value="1"/>
</dbReference>
<dbReference type="GO" id="GO:1902936">
    <property type="term" value="F:phosphatidylinositol bisphosphate binding"/>
    <property type="evidence" value="ECO:0007669"/>
    <property type="project" value="TreeGrafter"/>
</dbReference>
<dbReference type="CDD" id="cd00170">
    <property type="entry name" value="SEC14"/>
    <property type="match status" value="1"/>
</dbReference>
<dbReference type="PANTHER" id="PTHR10174:SF130">
    <property type="entry name" value="ALPHA-TOCOPHEROL TRANSFER PROTEIN-LIKE"/>
    <property type="match status" value="1"/>
</dbReference>
<dbReference type="PANTHER" id="PTHR10174">
    <property type="entry name" value="ALPHA-TOCOPHEROL TRANSFER PROTEIN-RELATED"/>
    <property type="match status" value="1"/>
</dbReference>
<dbReference type="PROSITE" id="PS50191">
    <property type="entry name" value="CRAL_TRIO"/>
    <property type="match status" value="1"/>
</dbReference>
<name>A0AAV4TRN0_CAEEX</name>
<reference evidence="2 3" key="1">
    <citation type="submission" date="2021-06" db="EMBL/GenBank/DDBJ databases">
        <title>Caerostris extrusa draft genome.</title>
        <authorList>
            <person name="Kono N."/>
            <person name="Arakawa K."/>
        </authorList>
    </citation>
    <scope>NUCLEOTIDE SEQUENCE [LARGE SCALE GENOMIC DNA]</scope>
</reference>
<evidence type="ECO:0000313" key="2">
    <source>
        <dbReference type="EMBL" id="GIY48464.1"/>
    </source>
</evidence>
<dbReference type="PRINTS" id="PR00180">
    <property type="entry name" value="CRETINALDHBP"/>
</dbReference>
<dbReference type="Gene3D" id="1.10.8.20">
    <property type="entry name" value="N-terminal domain of phosphatidylinositol transfer protein sec14p"/>
    <property type="match status" value="1"/>
</dbReference>
<organism evidence="2 3">
    <name type="scientific">Caerostris extrusa</name>
    <name type="common">Bark spider</name>
    <name type="synonym">Caerostris bankana</name>
    <dbReference type="NCBI Taxonomy" id="172846"/>
    <lineage>
        <taxon>Eukaryota</taxon>
        <taxon>Metazoa</taxon>
        <taxon>Ecdysozoa</taxon>
        <taxon>Arthropoda</taxon>
        <taxon>Chelicerata</taxon>
        <taxon>Arachnida</taxon>
        <taxon>Araneae</taxon>
        <taxon>Araneomorphae</taxon>
        <taxon>Entelegynae</taxon>
        <taxon>Araneoidea</taxon>
        <taxon>Araneidae</taxon>
        <taxon>Caerostris</taxon>
    </lineage>
</organism>
<sequence>MQDIRVGFLPLECNEIPKHILQKAQEELGETEFVRTKCLNELKEKILNEKNLNCNTSTNFLLEFLRVRKFRIDSALALLKTYYKHRQKYASLYSSYSPKQTSKVMEENIINFLPSRNADGSAIYVARFGQWNPETLTFEDVLRFGLLCNEKALDNPSHLRTVFRYGTKAIHVINNNGIFSVLFTIIKPLVHKKMRDRVRIFQQLLNINCLNLFHGDNFSSLHQYIPADVLPTEFGGKQGTFQNEHFYSTIMDSEEEYVQRNKYGYMQ</sequence>
<dbReference type="InterPro" id="IPR036273">
    <property type="entry name" value="CRAL/TRIO_N_dom_sf"/>
</dbReference>
<comment type="caution">
    <text evidence="2">The sequence shown here is derived from an EMBL/GenBank/DDBJ whole genome shotgun (WGS) entry which is preliminary data.</text>
</comment>
<dbReference type="InterPro" id="IPR001251">
    <property type="entry name" value="CRAL-TRIO_dom"/>
</dbReference>
<dbReference type="SUPFAM" id="SSF46938">
    <property type="entry name" value="CRAL/TRIO N-terminal domain"/>
    <property type="match status" value="1"/>
</dbReference>
<dbReference type="Proteomes" id="UP001054945">
    <property type="component" value="Unassembled WGS sequence"/>
</dbReference>
<gene>
    <name evidence="2" type="primary">Ttpa</name>
    <name evidence="2" type="ORF">CEXT_342521</name>
</gene>
<evidence type="ECO:0000259" key="1">
    <source>
        <dbReference type="PROSITE" id="PS50191"/>
    </source>
</evidence>
<feature type="domain" description="CRAL-TRIO" evidence="1">
    <location>
        <begin position="159"/>
        <end position="242"/>
    </location>
</feature>
<proteinExistence type="predicted"/>
<dbReference type="InterPro" id="IPR036865">
    <property type="entry name" value="CRAL-TRIO_dom_sf"/>
</dbReference>
<dbReference type="Gene3D" id="3.40.525.10">
    <property type="entry name" value="CRAL-TRIO lipid binding domain"/>
    <property type="match status" value="2"/>
</dbReference>
<keyword evidence="3" id="KW-1185">Reference proteome</keyword>
<dbReference type="SUPFAM" id="SSF52087">
    <property type="entry name" value="CRAL/TRIO domain"/>
    <property type="match status" value="1"/>
</dbReference>
<evidence type="ECO:0000313" key="3">
    <source>
        <dbReference type="Proteomes" id="UP001054945"/>
    </source>
</evidence>
<dbReference type="EMBL" id="BPLR01011717">
    <property type="protein sequence ID" value="GIY48464.1"/>
    <property type="molecule type" value="Genomic_DNA"/>
</dbReference>